<accession>A0A8I3PQ36</accession>
<reference evidence="1" key="2">
    <citation type="submission" date="2025-08" db="UniProtKB">
        <authorList>
            <consortium name="Ensembl"/>
        </authorList>
    </citation>
    <scope>IDENTIFICATION</scope>
    <source>
        <strain evidence="1">Boxer</strain>
    </source>
</reference>
<dbReference type="AlphaFoldDB" id="A0A8I3PQ36"/>
<gene>
    <name evidence="1" type="primary">JAK3</name>
</gene>
<organism evidence="1 2">
    <name type="scientific">Canis lupus familiaris</name>
    <name type="common">Dog</name>
    <name type="synonym">Canis familiaris</name>
    <dbReference type="NCBI Taxonomy" id="9615"/>
    <lineage>
        <taxon>Eukaryota</taxon>
        <taxon>Metazoa</taxon>
        <taxon>Chordata</taxon>
        <taxon>Craniata</taxon>
        <taxon>Vertebrata</taxon>
        <taxon>Euteleostomi</taxon>
        <taxon>Mammalia</taxon>
        <taxon>Eutheria</taxon>
        <taxon>Laurasiatheria</taxon>
        <taxon>Carnivora</taxon>
        <taxon>Caniformia</taxon>
        <taxon>Canidae</taxon>
        <taxon>Canis</taxon>
    </lineage>
</organism>
<dbReference type="Ensembl" id="ENSCAFT00845044520.1">
    <property type="protein sequence ID" value="ENSCAFP00845034885.1"/>
    <property type="gene ID" value="ENSCAFG00845024918.1"/>
</dbReference>
<sequence length="155" mass="17022">MFHPHPRSSAGAGWMPIRRVPAGAGLLPPWAPARSPGHWCCWARRWRWRWHWALRPLRERGRSCVATTSCGRWCGCAGARAGPPRTGGGWLAATVSCCSGWKDDISMGRCPMGTPCWFSFHRPCPRPLSITTTGEQLPPIPHTTAASAAAHDRTC</sequence>
<dbReference type="Proteomes" id="UP000805418">
    <property type="component" value="Chromosome 20"/>
</dbReference>
<keyword evidence="2" id="KW-1185">Reference proteome</keyword>
<proteinExistence type="predicted"/>
<dbReference type="GeneTree" id="ENSGT00940000161827"/>
<name>A0A8I3PQ36_CANLF</name>
<reference evidence="1" key="3">
    <citation type="submission" date="2025-09" db="UniProtKB">
        <authorList>
            <consortium name="Ensembl"/>
        </authorList>
    </citation>
    <scope>IDENTIFICATION</scope>
    <source>
        <strain evidence="1">Boxer</strain>
    </source>
</reference>
<protein>
    <submittedName>
        <fullName evidence="1">Insulin like 3</fullName>
    </submittedName>
</protein>
<reference evidence="1" key="1">
    <citation type="submission" date="2020-03" db="EMBL/GenBank/DDBJ databases">
        <title>Long-read based genome assembly of a Labrador retriever dog.</title>
        <authorList>
            <person name="Eory L."/>
            <person name="Zhang W."/>
            <person name="Schoenebeck J."/>
        </authorList>
    </citation>
    <scope>NUCLEOTIDE SEQUENCE [LARGE SCALE GENOMIC DNA]</scope>
    <source>
        <strain evidence="1">Labrador retriever</strain>
    </source>
</reference>
<evidence type="ECO:0000313" key="1">
    <source>
        <dbReference type="Ensembl" id="ENSCAFP00845034885.1"/>
    </source>
</evidence>
<evidence type="ECO:0000313" key="2">
    <source>
        <dbReference type="Proteomes" id="UP000805418"/>
    </source>
</evidence>